<comment type="caution">
    <text evidence="1">The sequence shown here is derived from an EMBL/GenBank/DDBJ whole genome shotgun (WGS) entry which is preliminary data.</text>
</comment>
<protein>
    <recommendedName>
        <fullName evidence="3">Fe-S protein</fullName>
    </recommendedName>
</protein>
<reference evidence="1 2" key="1">
    <citation type="submission" date="2015-04" db="EMBL/GenBank/DDBJ databases">
        <title>Draft Genome Sequence of the Novel Agar-Digesting Marine Bacterium Q1.</title>
        <authorList>
            <person name="Li Y."/>
            <person name="Li D."/>
            <person name="Chen G."/>
            <person name="Du Z."/>
        </authorList>
    </citation>
    <scope>NUCLEOTIDE SEQUENCE [LARGE SCALE GENOMIC DNA]</scope>
    <source>
        <strain evidence="1 2">Q1</strain>
    </source>
</reference>
<evidence type="ECO:0000313" key="2">
    <source>
        <dbReference type="Proteomes" id="UP000037600"/>
    </source>
</evidence>
<accession>A0A0J8GUP0</accession>
<sequence>MRSVKLKRHSDLSPCIRNCCLNEQDVCIGCGRMLSEITSWNKYTSEQQQAIIKLAHLRLVKSQNELD</sequence>
<dbReference type="Pfam" id="PF06945">
    <property type="entry name" value="DUF1289"/>
    <property type="match status" value="1"/>
</dbReference>
<organism evidence="1 2">
    <name type="scientific">Catenovulum maritimum</name>
    <dbReference type="NCBI Taxonomy" id="1513271"/>
    <lineage>
        <taxon>Bacteria</taxon>
        <taxon>Pseudomonadati</taxon>
        <taxon>Pseudomonadota</taxon>
        <taxon>Gammaproteobacteria</taxon>
        <taxon>Alteromonadales</taxon>
        <taxon>Alteromonadaceae</taxon>
        <taxon>Catenovulum</taxon>
    </lineage>
</organism>
<dbReference type="Proteomes" id="UP000037600">
    <property type="component" value="Unassembled WGS sequence"/>
</dbReference>
<dbReference type="RefSeq" id="WP_048694045.1">
    <property type="nucleotide sequence ID" value="NZ_KQ130498.1"/>
</dbReference>
<dbReference type="PANTHER" id="PTHR35175">
    <property type="entry name" value="DUF1289 DOMAIN-CONTAINING PROTEIN"/>
    <property type="match status" value="1"/>
</dbReference>
<dbReference type="STRING" id="1513271.XM47_14595"/>
<proteinExistence type="predicted"/>
<dbReference type="AlphaFoldDB" id="A0A0J8GUP0"/>
<evidence type="ECO:0000313" key="1">
    <source>
        <dbReference type="EMBL" id="KMT64403.1"/>
    </source>
</evidence>
<dbReference type="PANTHER" id="PTHR35175:SF2">
    <property type="entry name" value="DUF1289 DOMAIN-CONTAINING PROTEIN"/>
    <property type="match status" value="1"/>
</dbReference>
<dbReference type="InterPro" id="IPR010710">
    <property type="entry name" value="DUF1289"/>
</dbReference>
<keyword evidence="2" id="KW-1185">Reference proteome</keyword>
<gene>
    <name evidence="1" type="ORF">XM47_14595</name>
</gene>
<dbReference type="EMBL" id="LAZL01000025">
    <property type="protein sequence ID" value="KMT64403.1"/>
    <property type="molecule type" value="Genomic_DNA"/>
</dbReference>
<evidence type="ECO:0008006" key="3">
    <source>
        <dbReference type="Google" id="ProtNLM"/>
    </source>
</evidence>
<name>A0A0J8GUP0_9ALTE</name>
<dbReference type="OrthoDB" id="9811423at2"/>